<reference evidence="1 2" key="1">
    <citation type="submission" date="2018-05" db="EMBL/GenBank/DDBJ databases">
        <title>Genomic Encyclopedia of Type Strains, Phase IV (KMG-IV): sequencing the most valuable type-strain genomes for metagenomic binning, comparative biology and taxonomic classification.</title>
        <authorList>
            <person name="Goeker M."/>
        </authorList>
    </citation>
    <scope>NUCLEOTIDE SEQUENCE [LARGE SCALE GENOMIC DNA]</scope>
    <source>
        <strain evidence="1 2">DSM 44717</strain>
    </source>
</reference>
<sequence length="45" mass="5489">MSRYLTCFGRYTQLQHKNGFKRVMCQFRFGMSTTHGAWIRRFRAI</sequence>
<proteinExistence type="predicted"/>
<evidence type="ECO:0000313" key="1">
    <source>
        <dbReference type="EMBL" id="PWV69951.1"/>
    </source>
</evidence>
<accession>A0A317N3V5</accession>
<dbReference type="EMBL" id="QGTL01000015">
    <property type="protein sequence ID" value="PWV69951.1"/>
    <property type="molecule type" value="Genomic_DNA"/>
</dbReference>
<evidence type="ECO:0000313" key="2">
    <source>
        <dbReference type="Proteomes" id="UP000246410"/>
    </source>
</evidence>
<dbReference type="Proteomes" id="UP000246410">
    <property type="component" value="Unassembled WGS sequence"/>
</dbReference>
<gene>
    <name evidence="1" type="ORF">DFR69_115179</name>
</gene>
<organism evidence="1 2">
    <name type="scientific">Nocardia neocaledoniensis</name>
    <dbReference type="NCBI Taxonomy" id="236511"/>
    <lineage>
        <taxon>Bacteria</taxon>
        <taxon>Bacillati</taxon>
        <taxon>Actinomycetota</taxon>
        <taxon>Actinomycetes</taxon>
        <taxon>Mycobacteriales</taxon>
        <taxon>Nocardiaceae</taxon>
        <taxon>Nocardia</taxon>
    </lineage>
</organism>
<comment type="caution">
    <text evidence="1">The sequence shown here is derived from an EMBL/GenBank/DDBJ whole genome shotgun (WGS) entry which is preliminary data.</text>
</comment>
<keyword evidence="2" id="KW-1185">Reference proteome</keyword>
<dbReference type="AlphaFoldDB" id="A0A317N3V5"/>
<name>A0A317N3V5_9NOCA</name>
<protein>
    <submittedName>
        <fullName evidence="1">Uncharacterized protein</fullName>
    </submittedName>
</protein>